<evidence type="ECO:0000313" key="1">
    <source>
        <dbReference type="EMBL" id="KAJ5299477.1"/>
    </source>
</evidence>
<sequence>MRLFHHAFIATTPSLAKDEVDMDFWQTGLPQIATNHDFVMSGLLAVGALHVASLEVEKSSSWLEIALTYQNQAIGGLGHNLSCNPQNLEATFACSILVLIFVTGYPCVCKDGHSDDPLHEILMIRSFLGGCSILIDKLKEYHPGEKASMHQWIHRSSESEEYLSTNSADPKSIEFHRSAKIKVQDFQAVIDQSHPPQREIYQKTYELLVEVFDRWPAGNGNLGWPLEVSDAFIEMVRQGDWLARILLMFHGLAMHLSSRKWFAHGSGRRLILGTLRHVEDIPPEWVDLVQWIRQAVES</sequence>
<dbReference type="InterPro" id="IPR021858">
    <property type="entry name" value="Fun_TF"/>
</dbReference>
<dbReference type="InterPro" id="IPR053157">
    <property type="entry name" value="Sterol_Uptake_Regulator"/>
</dbReference>
<organism evidence="1 2">
    <name type="scientific">Penicillium atrosanguineum</name>
    <dbReference type="NCBI Taxonomy" id="1132637"/>
    <lineage>
        <taxon>Eukaryota</taxon>
        <taxon>Fungi</taxon>
        <taxon>Dikarya</taxon>
        <taxon>Ascomycota</taxon>
        <taxon>Pezizomycotina</taxon>
        <taxon>Eurotiomycetes</taxon>
        <taxon>Eurotiomycetidae</taxon>
        <taxon>Eurotiales</taxon>
        <taxon>Aspergillaceae</taxon>
        <taxon>Penicillium</taxon>
    </lineage>
</organism>
<dbReference type="Proteomes" id="UP001147746">
    <property type="component" value="Unassembled WGS sequence"/>
</dbReference>
<dbReference type="EMBL" id="JAPZBO010000010">
    <property type="protein sequence ID" value="KAJ5299477.1"/>
    <property type="molecule type" value="Genomic_DNA"/>
</dbReference>
<protein>
    <submittedName>
        <fullName evidence="1">Uncharacterized protein</fullName>
    </submittedName>
</protein>
<dbReference type="AlphaFoldDB" id="A0A9W9TZ46"/>
<dbReference type="PANTHER" id="PTHR47784">
    <property type="entry name" value="STEROL UPTAKE CONTROL PROTEIN 2"/>
    <property type="match status" value="1"/>
</dbReference>
<accession>A0A9W9TZ46</accession>
<dbReference type="GO" id="GO:0001228">
    <property type="term" value="F:DNA-binding transcription activator activity, RNA polymerase II-specific"/>
    <property type="evidence" value="ECO:0007669"/>
    <property type="project" value="TreeGrafter"/>
</dbReference>
<reference evidence="1" key="1">
    <citation type="submission" date="2022-12" db="EMBL/GenBank/DDBJ databases">
        <authorList>
            <person name="Petersen C."/>
        </authorList>
    </citation>
    <scope>NUCLEOTIDE SEQUENCE</scope>
    <source>
        <strain evidence="1">IBT 21472</strain>
    </source>
</reference>
<reference evidence="1" key="2">
    <citation type="journal article" date="2023" name="IMA Fungus">
        <title>Comparative genomic study of the Penicillium genus elucidates a diverse pangenome and 15 lateral gene transfer events.</title>
        <authorList>
            <person name="Petersen C."/>
            <person name="Sorensen T."/>
            <person name="Nielsen M.R."/>
            <person name="Sondergaard T.E."/>
            <person name="Sorensen J.L."/>
            <person name="Fitzpatrick D.A."/>
            <person name="Frisvad J.C."/>
            <person name="Nielsen K.L."/>
        </authorList>
    </citation>
    <scope>NUCLEOTIDE SEQUENCE</scope>
    <source>
        <strain evidence="1">IBT 21472</strain>
    </source>
</reference>
<proteinExistence type="predicted"/>
<evidence type="ECO:0000313" key="2">
    <source>
        <dbReference type="Proteomes" id="UP001147746"/>
    </source>
</evidence>
<dbReference type="PANTHER" id="PTHR47784:SF14">
    <property type="entry name" value="ZN(II)2CYS6 TRANSCRIPTION FACTOR (EUROFUNG)"/>
    <property type="match status" value="1"/>
</dbReference>
<name>A0A9W9TZ46_9EURO</name>
<comment type="caution">
    <text evidence="1">The sequence shown here is derived from an EMBL/GenBank/DDBJ whole genome shotgun (WGS) entry which is preliminary data.</text>
</comment>
<dbReference type="Pfam" id="PF11951">
    <property type="entry name" value="Fungal_trans_2"/>
    <property type="match status" value="1"/>
</dbReference>
<keyword evidence="2" id="KW-1185">Reference proteome</keyword>
<gene>
    <name evidence="1" type="ORF">N7476_011034</name>
</gene>